<organism evidence="2 3">
    <name type="scientific">Vibrio artabrorum</name>
    <dbReference type="NCBI Taxonomy" id="446374"/>
    <lineage>
        <taxon>Bacteria</taxon>
        <taxon>Pseudomonadati</taxon>
        <taxon>Pseudomonadota</taxon>
        <taxon>Gammaproteobacteria</taxon>
        <taxon>Vibrionales</taxon>
        <taxon>Vibrionaceae</taxon>
        <taxon>Vibrio</taxon>
    </lineage>
</organism>
<dbReference type="RefSeq" id="WP_261840747.1">
    <property type="nucleotide sequence ID" value="NZ_AP025459.1"/>
</dbReference>
<evidence type="ECO:0000313" key="3">
    <source>
        <dbReference type="Proteomes" id="UP001223712"/>
    </source>
</evidence>
<accession>A0ABT8CMN1</accession>
<dbReference type="PROSITE" id="PS50883">
    <property type="entry name" value="EAL"/>
    <property type="match status" value="1"/>
</dbReference>
<comment type="caution">
    <text evidence="2">The sequence shown here is derived from an EMBL/GenBank/DDBJ whole genome shotgun (WGS) entry which is preliminary data.</text>
</comment>
<dbReference type="Proteomes" id="UP001223712">
    <property type="component" value="Unassembled WGS sequence"/>
</dbReference>
<evidence type="ECO:0000259" key="1">
    <source>
        <dbReference type="PROSITE" id="PS50883"/>
    </source>
</evidence>
<dbReference type="PANTHER" id="PTHR33121:SF76">
    <property type="entry name" value="SIGNALING PROTEIN"/>
    <property type="match status" value="1"/>
</dbReference>
<feature type="domain" description="EAL" evidence="1">
    <location>
        <begin position="14"/>
        <end position="263"/>
    </location>
</feature>
<reference evidence="3" key="1">
    <citation type="journal article" date="2019" name="Int. J. Syst. Evol. Microbiol.">
        <title>The Global Catalogue of Microorganisms (GCM) 10K type strain sequencing project: providing services to taxonomists for standard genome sequencing and annotation.</title>
        <authorList>
            <consortium name="The Broad Institute Genomics Platform"/>
            <consortium name="The Broad Institute Genome Sequencing Center for Infectious Disease"/>
            <person name="Wu L."/>
            <person name="Ma J."/>
        </authorList>
    </citation>
    <scope>NUCLEOTIDE SEQUENCE [LARGE SCALE GENOMIC DNA]</scope>
    <source>
        <strain evidence="3">CECT 7226</strain>
    </source>
</reference>
<dbReference type="InterPro" id="IPR001633">
    <property type="entry name" value="EAL_dom"/>
</dbReference>
<proteinExistence type="predicted"/>
<dbReference type="InterPro" id="IPR035919">
    <property type="entry name" value="EAL_sf"/>
</dbReference>
<protein>
    <submittedName>
        <fullName evidence="2">EAL domain-containing protein</fullName>
    </submittedName>
</protein>
<dbReference type="SUPFAM" id="SSF141868">
    <property type="entry name" value="EAL domain-like"/>
    <property type="match status" value="1"/>
</dbReference>
<dbReference type="Gene3D" id="3.20.20.450">
    <property type="entry name" value="EAL domain"/>
    <property type="match status" value="1"/>
</dbReference>
<sequence>MILSDRSEFSNCISMDSDRQFIAHYQNLTLKSVYQPIFDHSTTQVGVEALVRISNRQGEVVRPDQFFHSDETSYTDKVNVERLSRAIHIRNFAQSTVRHLDLFLNVLPNVGELFATKNVSDGLLAKRLLELNLSCQQIVMELVELNAISEERLKKAATSLAKNGFQIAVDDFGTQASTEHRVRYINPNIIKIDRSVMLNFENGEHLEMEKALELANQIGAKTVIEGIETPEQLAAMQSLGFDMYQGYLLAMPKPVDLDLRLVI</sequence>
<name>A0ABT8CMN1_9VIBR</name>
<dbReference type="PANTHER" id="PTHR33121">
    <property type="entry name" value="CYCLIC DI-GMP PHOSPHODIESTERASE PDEF"/>
    <property type="match status" value="1"/>
</dbReference>
<evidence type="ECO:0000313" key="2">
    <source>
        <dbReference type="EMBL" id="MDN3702162.1"/>
    </source>
</evidence>
<gene>
    <name evidence="2" type="ORF">QWY96_16940</name>
</gene>
<dbReference type="EMBL" id="JAUFQY010000002">
    <property type="protein sequence ID" value="MDN3702162.1"/>
    <property type="molecule type" value="Genomic_DNA"/>
</dbReference>
<dbReference type="Pfam" id="PF00563">
    <property type="entry name" value="EAL"/>
    <property type="match status" value="1"/>
</dbReference>
<keyword evidence="3" id="KW-1185">Reference proteome</keyword>
<dbReference type="InterPro" id="IPR050706">
    <property type="entry name" value="Cyclic-di-GMP_PDE-like"/>
</dbReference>
<dbReference type="CDD" id="cd01948">
    <property type="entry name" value="EAL"/>
    <property type="match status" value="1"/>
</dbReference>
<dbReference type="SMART" id="SM00052">
    <property type="entry name" value="EAL"/>
    <property type="match status" value="1"/>
</dbReference>